<sequence length="34" mass="3561">MVESGHTFGLATSLFGCPNPWLYGNVLPPDGPVS</sequence>
<accession>E5A5R7</accession>
<evidence type="ECO:0000313" key="1">
    <source>
        <dbReference type="EMBL" id="CBX98965.1"/>
    </source>
</evidence>
<name>E5A5R7_LEPMJ</name>
<dbReference type="AlphaFoldDB" id="E5A5R7"/>
<dbReference type="Proteomes" id="UP000002668">
    <property type="component" value="Genome"/>
</dbReference>
<keyword evidence="2" id="KW-1185">Reference proteome</keyword>
<dbReference type="HOGENOM" id="CLU_3377256_0_0_1"/>
<evidence type="ECO:0000313" key="2">
    <source>
        <dbReference type="Proteomes" id="UP000002668"/>
    </source>
</evidence>
<reference evidence="2" key="1">
    <citation type="journal article" date="2011" name="Nat. Commun.">
        <title>Effector diversification within compartments of the Leptosphaeria maculans genome affected by Repeat-Induced Point mutations.</title>
        <authorList>
            <person name="Rouxel T."/>
            <person name="Grandaubert J."/>
            <person name="Hane J.K."/>
            <person name="Hoede C."/>
            <person name="van de Wouw A.P."/>
            <person name="Couloux A."/>
            <person name="Dominguez V."/>
            <person name="Anthouard V."/>
            <person name="Bally P."/>
            <person name="Bourras S."/>
            <person name="Cozijnsen A.J."/>
            <person name="Ciuffetti L.M."/>
            <person name="Degrave A."/>
            <person name="Dilmaghani A."/>
            <person name="Duret L."/>
            <person name="Fudal I."/>
            <person name="Goodwin S.B."/>
            <person name="Gout L."/>
            <person name="Glaser N."/>
            <person name="Linglin J."/>
            <person name="Kema G.H.J."/>
            <person name="Lapalu N."/>
            <person name="Lawrence C.B."/>
            <person name="May K."/>
            <person name="Meyer M."/>
            <person name="Ollivier B."/>
            <person name="Poulain J."/>
            <person name="Schoch C.L."/>
            <person name="Simon A."/>
            <person name="Spatafora J.W."/>
            <person name="Stachowiak A."/>
            <person name="Turgeon B.G."/>
            <person name="Tyler B.M."/>
            <person name="Vincent D."/>
            <person name="Weissenbach J."/>
            <person name="Amselem J."/>
            <person name="Quesneville H."/>
            <person name="Oliver R.P."/>
            <person name="Wincker P."/>
            <person name="Balesdent M.-H."/>
            <person name="Howlett B.J."/>
        </authorList>
    </citation>
    <scope>NUCLEOTIDE SEQUENCE [LARGE SCALE GENOMIC DNA]</scope>
    <source>
        <strain evidence="2">JN3 / isolate v23.1.3 / race Av1-4-5-6-7-8</strain>
    </source>
</reference>
<gene>
    <name evidence="1" type="ORF">LEMA_uP082040.1</name>
</gene>
<dbReference type="VEuPathDB" id="FungiDB:LEMA_uP082040.1"/>
<dbReference type="InParanoid" id="E5A5R7"/>
<dbReference type="EMBL" id="FP929134">
    <property type="protein sequence ID" value="CBX98965.1"/>
    <property type="molecule type" value="Genomic_DNA"/>
</dbReference>
<organism evidence="2">
    <name type="scientific">Leptosphaeria maculans (strain JN3 / isolate v23.1.3 / race Av1-4-5-6-7-8)</name>
    <name type="common">Blackleg fungus</name>
    <name type="synonym">Phoma lingam</name>
    <dbReference type="NCBI Taxonomy" id="985895"/>
    <lineage>
        <taxon>Eukaryota</taxon>
        <taxon>Fungi</taxon>
        <taxon>Dikarya</taxon>
        <taxon>Ascomycota</taxon>
        <taxon>Pezizomycotina</taxon>
        <taxon>Dothideomycetes</taxon>
        <taxon>Pleosporomycetidae</taxon>
        <taxon>Pleosporales</taxon>
        <taxon>Pleosporineae</taxon>
        <taxon>Leptosphaeriaceae</taxon>
        <taxon>Plenodomus</taxon>
        <taxon>Plenodomus lingam/Leptosphaeria maculans species complex</taxon>
    </lineage>
</organism>
<proteinExistence type="predicted"/>
<protein>
    <submittedName>
        <fullName evidence="1">Predicted protein</fullName>
    </submittedName>
</protein>